<evidence type="ECO:0000256" key="1">
    <source>
        <dbReference type="SAM" id="SignalP"/>
    </source>
</evidence>
<reference evidence="2 3" key="1">
    <citation type="submission" date="2018-11" db="EMBL/GenBank/DDBJ databases">
        <title>Draft genome sequence of Ferruginibacter sp. BO-59.</title>
        <authorList>
            <person name="Im W.T."/>
        </authorList>
    </citation>
    <scope>NUCLEOTIDE SEQUENCE [LARGE SCALE GENOMIC DNA]</scope>
    <source>
        <strain evidence="2 3">BO-59</strain>
    </source>
</reference>
<dbReference type="Proteomes" id="UP000267223">
    <property type="component" value="Unassembled WGS sequence"/>
</dbReference>
<accession>A0A3M9NMB8</accession>
<sequence>MNLRTLPSFFATIAFFFLSALTATSQAIKHQNKTKTEVELVNIKSAQKVDVIIGGKFFTSYCYSDSLMKQILYPILTDGGKPVTRGWPIKPRPGESTDHPHQRGLWLNYGDVNGYDFWGNSYAIEPEIRKVQKGRIKHIKVEQLSSGAEGILVADESWLSPSGNQLLAEKTTYHFSAQGATRIIDRITTLTATDSVVTFKDTKEGMFGIRYNRFLKLPTQKSESFVDALGDTTTIAPTSGETTGNYLSSEGITGDSVWGTRAKWIDLYGNINGEKVSLIICDHPKNFDYPTYWHARGYGLFAANPFGAHDFTDGKLTINFTLYKGQSVTFRYRVIISSGEHLSEAEISRLAKDFYKKY</sequence>
<name>A0A3M9NMB8_9BACT</name>
<proteinExistence type="predicted"/>
<feature type="signal peptide" evidence="1">
    <location>
        <begin position="1"/>
        <end position="22"/>
    </location>
</feature>
<protein>
    <recommendedName>
        <fullName evidence="4">Methane oxygenase PmoA</fullName>
    </recommendedName>
</protein>
<evidence type="ECO:0000313" key="2">
    <source>
        <dbReference type="EMBL" id="RNI38939.1"/>
    </source>
</evidence>
<evidence type="ECO:0008006" key="4">
    <source>
        <dbReference type="Google" id="ProtNLM"/>
    </source>
</evidence>
<evidence type="ECO:0000313" key="3">
    <source>
        <dbReference type="Proteomes" id="UP000267223"/>
    </source>
</evidence>
<dbReference type="AlphaFoldDB" id="A0A3M9NMB8"/>
<organism evidence="2 3">
    <name type="scientific">Hanamia caeni</name>
    <dbReference type="NCBI Taxonomy" id="2294116"/>
    <lineage>
        <taxon>Bacteria</taxon>
        <taxon>Pseudomonadati</taxon>
        <taxon>Bacteroidota</taxon>
        <taxon>Chitinophagia</taxon>
        <taxon>Chitinophagales</taxon>
        <taxon>Chitinophagaceae</taxon>
        <taxon>Hanamia</taxon>
    </lineage>
</organism>
<comment type="caution">
    <text evidence="2">The sequence shown here is derived from an EMBL/GenBank/DDBJ whole genome shotgun (WGS) entry which is preliminary data.</text>
</comment>
<feature type="chain" id="PRO_5017983977" description="Methane oxygenase PmoA" evidence="1">
    <location>
        <begin position="23"/>
        <end position="358"/>
    </location>
</feature>
<dbReference type="EMBL" id="RJJR01000002">
    <property type="protein sequence ID" value="RNI38939.1"/>
    <property type="molecule type" value="Genomic_DNA"/>
</dbReference>
<dbReference type="InterPro" id="IPR029475">
    <property type="entry name" value="DUF6807"/>
</dbReference>
<dbReference type="RefSeq" id="WP_123119503.1">
    <property type="nucleotide sequence ID" value="NZ_RJJR01000002.1"/>
</dbReference>
<keyword evidence="1" id="KW-0732">Signal</keyword>
<keyword evidence="3" id="KW-1185">Reference proteome</keyword>
<dbReference type="Pfam" id="PF14100">
    <property type="entry name" value="DUF6807"/>
    <property type="match status" value="1"/>
</dbReference>
<gene>
    <name evidence="2" type="ORF">EFY79_04575</name>
</gene>
<dbReference type="OrthoDB" id="2540540at2"/>